<dbReference type="SUPFAM" id="SSF46785">
    <property type="entry name" value="Winged helix' DNA-binding domain"/>
    <property type="match status" value="1"/>
</dbReference>
<feature type="domain" description="PRD" evidence="8">
    <location>
        <begin position="188"/>
        <end position="293"/>
    </location>
</feature>
<feature type="domain" description="PTS EIIB type-2" evidence="7">
    <location>
        <begin position="416"/>
        <end position="506"/>
    </location>
</feature>
<accession>A0A150M2T5</accession>
<evidence type="ECO:0000256" key="1">
    <source>
        <dbReference type="ARBA" id="ARBA00022679"/>
    </source>
</evidence>
<feature type="domain" description="PTS EIIA type-2" evidence="6">
    <location>
        <begin position="512"/>
        <end position="651"/>
    </location>
</feature>
<dbReference type="Pfam" id="PF00359">
    <property type="entry name" value="PTS_EIIA_2"/>
    <property type="match status" value="1"/>
</dbReference>
<dbReference type="RefSeq" id="WP_061578853.1">
    <property type="nucleotide sequence ID" value="NZ_LQYS01000014.1"/>
</dbReference>
<dbReference type="CDD" id="cd05568">
    <property type="entry name" value="PTS_IIB_bgl_like"/>
    <property type="match status" value="1"/>
</dbReference>
<dbReference type="EMBL" id="LQYS01000014">
    <property type="protein sequence ID" value="KYD18904.1"/>
    <property type="molecule type" value="Genomic_DNA"/>
</dbReference>
<keyword evidence="3" id="KW-0805">Transcription regulation</keyword>
<dbReference type="InterPro" id="IPR036095">
    <property type="entry name" value="PTS_EIIB-like_sf"/>
</dbReference>
<dbReference type="InterPro" id="IPR036388">
    <property type="entry name" value="WH-like_DNA-bd_sf"/>
</dbReference>
<dbReference type="Pfam" id="PF08279">
    <property type="entry name" value="HTH_11"/>
    <property type="match status" value="1"/>
</dbReference>
<dbReference type="PANTHER" id="PTHR30185:SF12">
    <property type="entry name" value="TRANSCRIPTIONAL REGULATOR MANR"/>
    <property type="match status" value="1"/>
</dbReference>
<dbReference type="InterPro" id="IPR007737">
    <property type="entry name" value="Mga_HTH"/>
</dbReference>
<dbReference type="GO" id="GO:0008982">
    <property type="term" value="F:protein-N(PI)-phosphohistidine-sugar phosphotransferase activity"/>
    <property type="evidence" value="ECO:0007669"/>
    <property type="project" value="InterPro"/>
</dbReference>
<dbReference type="InterPro" id="IPR013196">
    <property type="entry name" value="HTH_11"/>
</dbReference>
<dbReference type="Gene3D" id="1.10.10.10">
    <property type="entry name" value="Winged helix-like DNA-binding domain superfamily/Winged helix DNA-binding domain"/>
    <property type="match status" value="2"/>
</dbReference>
<keyword evidence="2" id="KW-0677">Repeat</keyword>
<evidence type="ECO:0000256" key="4">
    <source>
        <dbReference type="ARBA" id="ARBA00023159"/>
    </source>
</evidence>
<proteinExistence type="predicted"/>
<dbReference type="InterPro" id="IPR013011">
    <property type="entry name" value="PTS_EIIB_2"/>
</dbReference>
<evidence type="ECO:0000256" key="3">
    <source>
        <dbReference type="ARBA" id="ARBA00023015"/>
    </source>
</evidence>
<keyword evidence="5" id="KW-0804">Transcription</keyword>
<evidence type="ECO:0000313" key="10">
    <source>
        <dbReference type="Proteomes" id="UP000075455"/>
    </source>
</evidence>
<feature type="domain" description="PRD" evidence="8">
    <location>
        <begin position="305"/>
        <end position="412"/>
    </location>
</feature>
<dbReference type="SUPFAM" id="SSF63520">
    <property type="entry name" value="PTS-regulatory domain, PRD"/>
    <property type="match status" value="2"/>
</dbReference>
<dbReference type="GO" id="GO:0006355">
    <property type="term" value="P:regulation of DNA-templated transcription"/>
    <property type="evidence" value="ECO:0007669"/>
    <property type="project" value="InterPro"/>
</dbReference>
<dbReference type="InterPro" id="IPR002178">
    <property type="entry name" value="PTS_EIIA_type-2_dom"/>
</dbReference>
<evidence type="ECO:0000256" key="5">
    <source>
        <dbReference type="ARBA" id="ARBA00023163"/>
    </source>
</evidence>
<dbReference type="Gene3D" id="3.40.930.10">
    <property type="entry name" value="Mannitol-specific EII, Chain A"/>
    <property type="match status" value="1"/>
</dbReference>
<dbReference type="PATRIC" id="fig|81408.3.peg.1256"/>
<dbReference type="InterPro" id="IPR036390">
    <property type="entry name" value="WH_DNA-bd_sf"/>
</dbReference>
<dbReference type="eggNOG" id="COG3711">
    <property type="taxonomic scope" value="Bacteria"/>
</dbReference>
<dbReference type="InterPro" id="IPR016152">
    <property type="entry name" value="PTrfase/Anion_transptr"/>
</dbReference>
<reference evidence="9 10" key="1">
    <citation type="submission" date="2016-01" db="EMBL/GenBank/DDBJ databases">
        <title>Draft Genome Sequences of Seven Thermophilic Sporeformers Isolated from Foods.</title>
        <authorList>
            <person name="Berendsen E.M."/>
            <person name="Wells-Bennik M.H."/>
            <person name="Krawcyk A.O."/>
            <person name="De Jong A."/>
            <person name="Holsappel S."/>
            <person name="Eijlander R.T."/>
            <person name="Kuipers O.P."/>
        </authorList>
    </citation>
    <scope>NUCLEOTIDE SEQUENCE [LARGE SCALE GENOMIC DNA]</scope>
    <source>
        <strain evidence="9 10">B4119</strain>
    </source>
</reference>
<dbReference type="InterPro" id="IPR036634">
    <property type="entry name" value="PRD_sf"/>
</dbReference>
<evidence type="ECO:0000259" key="6">
    <source>
        <dbReference type="PROSITE" id="PS51094"/>
    </source>
</evidence>
<dbReference type="Pfam" id="PF05043">
    <property type="entry name" value="Mga"/>
    <property type="match status" value="1"/>
</dbReference>
<dbReference type="STRING" id="81408.B4119_3734"/>
<dbReference type="Gene3D" id="1.10.1790.10">
    <property type="entry name" value="PRD domain"/>
    <property type="match status" value="2"/>
</dbReference>
<keyword evidence="1" id="KW-0808">Transferase</keyword>
<keyword evidence="4" id="KW-0010">Activator</keyword>
<dbReference type="SUPFAM" id="SSF55804">
    <property type="entry name" value="Phoshotransferase/anion transport protein"/>
    <property type="match status" value="1"/>
</dbReference>
<evidence type="ECO:0000259" key="7">
    <source>
        <dbReference type="PROSITE" id="PS51099"/>
    </source>
</evidence>
<dbReference type="eggNOG" id="COG1762">
    <property type="taxonomic scope" value="Bacteria"/>
</dbReference>
<dbReference type="PANTHER" id="PTHR30185">
    <property type="entry name" value="CRYPTIC BETA-GLUCOSIDE BGL OPERON ANTITERMINATOR"/>
    <property type="match status" value="1"/>
</dbReference>
<sequence length="669" mass="77004">MLSRHKQLLKQLLAAHTHTSVATLASQLVCSEKTIRNDLKALDEFLSEKYPNIVIERKPSVGVIIRGKETEKQKLLHDLARLEETNSSQDYRKLQLIKILLTEDKPVTMQQLAERFYISKPAIQNDLEEIEQWLQSFGLVLIRKPHLGIKVEGTEQAWRTALSRLVELLVDHSYYIFDAKQLKLIEDVLKPYELALIEKEIRKMDERLEFPLTDQSVISLTVHIAIAIKRIKMGHRIDIHTNQLQELQTKPEYRLAEQLAKQIEQWIAVKIPDEEIGYITLHLLGARLRYDQTNEKKDIEQLLTKMDNEALQIVKELIHDISLHTDERLREDKELLIGLTIHIHSTLNRLRNGLAVKNPLLKDIKQMYRYPFEIVLSLIPKVEKKINVPIPEDEVAYIVLHIQAALERIQHKNEKIRAVIVCATGSGTSRLIEAKISAAFPKLEIAAVASIAKLNEIIAATKPDVLISTVPLEHRKIPVITVSPLLPKQELDMIEQWIERVSRPSRYEMLRQLMNPSCIFLDISVSNRFEAIDYIANELCKRGYVKQLYGQSAKEREALSSTYIGGGIAIPHGQIQWINQSVVAVARLSSPIDWDGEQVKFVLMIAHRLNDNRQIKKLFQEIALLSEDEQMLKQLSICKTADEFINYFKSRKRGEIGNEINRINDYGID</sequence>
<dbReference type="PROSITE" id="PS00372">
    <property type="entry name" value="PTS_EIIA_TYPE_2_HIS"/>
    <property type="match status" value="1"/>
</dbReference>
<evidence type="ECO:0000259" key="8">
    <source>
        <dbReference type="PROSITE" id="PS51372"/>
    </source>
</evidence>
<comment type="caution">
    <text evidence="9">The sequence shown here is derived from an EMBL/GenBank/DDBJ whole genome shotgun (WGS) entry which is preliminary data.</text>
</comment>
<gene>
    <name evidence="9" type="ORF">B4119_3734</name>
</gene>
<dbReference type="CDD" id="cd00211">
    <property type="entry name" value="PTS_IIA_fru"/>
    <property type="match status" value="1"/>
</dbReference>
<dbReference type="Proteomes" id="UP000075455">
    <property type="component" value="Unassembled WGS sequence"/>
</dbReference>
<dbReference type="Gene3D" id="3.40.50.2300">
    <property type="match status" value="1"/>
</dbReference>
<evidence type="ECO:0000313" key="9">
    <source>
        <dbReference type="EMBL" id="KYD18904.1"/>
    </source>
</evidence>
<dbReference type="SUPFAM" id="SSF52794">
    <property type="entry name" value="PTS system IIB component-like"/>
    <property type="match status" value="1"/>
</dbReference>
<name>A0A150M2T5_9BACL</name>
<dbReference type="PROSITE" id="PS51094">
    <property type="entry name" value="PTS_EIIA_TYPE_2"/>
    <property type="match status" value="1"/>
</dbReference>
<dbReference type="PROSITE" id="PS51099">
    <property type="entry name" value="PTS_EIIB_TYPE_2"/>
    <property type="match status" value="1"/>
</dbReference>
<dbReference type="AlphaFoldDB" id="A0A150M2T5"/>
<evidence type="ECO:0000256" key="2">
    <source>
        <dbReference type="ARBA" id="ARBA00022737"/>
    </source>
</evidence>
<organism evidence="9 10">
    <name type="scientific">Saccharococcus caldoxylosilyticus</name>
    <dbReference type="NCBI Taxonomy" id="81408"/>
    <lineage>
        <taxon>Bacteria</taxon>
        <taxon>Bacillati</taxon>
        <taxon>Bacillota</taxon>
        <taxon>Bacilli</taxon>
        <taxon>Bacillales</taxon>
        <taxon>Anoxybacillaceae</taxon>
        <taxon>Saccharococcus</taxon>
    </lineage>
</organism>
<dbReference type="InterPro" id="IPR050661">
    <property type="entry name" value="BglG_antiterminators"/>
</dbReference>
<dbReference type="InterPro" id="IPR011608">
    <property type="entry name" value="PRD"/>
</dbReference>
<dbReference type="GO" id="GO:0009401">
    <property type="term" value="P:phosphoenolpyruvate-dependent sugar phosphotransferase system"/>
    <property type="evidence" value="ECO:0007669"/>
    <property type="project" value="InterPro"/>
</dbReference>
<protein>
    <submittedName>
        <fullName evidence="9">Uncharacterized protein</fullName>
    </submittedName>
</protein>
<dbReference type="PROSITE" id="PS51372">
    <property type="entry name" value="PRD_2"/>
    <property type="match status" value="2"/>
</dbReference>
<dbReference type="Pfam" id="PF00874">
    <property type="entry name" value="PRD"/>
    <property type="match status" value="2"/>
</dbReference>